<sequence length="236" mass="27037">MSKMTVAEAAEHFKVSKEAIHNRIRRGTLNSIIENGVKYVLLAEAKPAPAADSRFHDYIEKENERLKTKNEQLEAEVNRLRDQREAMLIAEREKVEQIYKERDEQLKNVLQVFASKLLPEQAAAAVVEEAVSAEIVEAAPEVLGEEEFEDGVIDESTDEDVVEEAATDSADPFADDDFDDLVSLKDFMKLKGYGKKHRKRVKERFESRAEEDTRILTRGGKLHLRPYHYDYSDLLK</sequence>
<dbReference type="EMBL" id="CP147920">
    <property type="protein sequence ID" value="XAU15217.1"/>
    <property type="molecule type" value="Genomic_DNA"/>
</dbReference>
<evidence type="ECO:0000313" key="3">
    <source>
        <dbReference type="Proteomes" id="UP001447842"/>
    </source>
</evidence>
<gene>
    <name evidence="2" type="ORF">WCY31_00605</name>
</gene>
<evidence type="ECO:0000256" key="1">
    <source>
        <dbReference type="SAM" id="Coils"/>
    </source>
</evidence>
<feature type="coiled-coil region" evidence="1">
    <location>
        <begin position="56"/>
        <end position="93"/>
    </location>
</feature>
<dbReference type="RefSeq" id="WP_345972780.1">
    <property type="nucleotide sequence ID" value="NZ_CP147920.1"/>
</dbReference>
<evidence type="ECO:0000313" key="2">
    <source>
        <dbReference type="EMBL" id="XAU15217.1"/>
    </source>
</evidence>
<organism evidence="2 3">
    <name type="scientific">Sulfurimonas diazotrophicus</name>
    <dbReference type="NCBI Taxonomy" id="3131939"/>
    <lineage>
        <taxon>Bacteria</taxon>
        <taxon>Pseudomonadati</taxon>
        <taxon>Campylobacterota</taxon>
        <taxon>Epsilonproteobacteria</taxon>
        <taxon>Campylobacterales</taxon>
        <taxon>Sulfurimonadaceae</taxon>
        <taxon>Sulfurimonas</taxon>
    </lineage>
</organism>
<proteinExistence type="predicted"/>
<keyword evidence="1" id="KW-0175">Coiled coil</keyword>
<protein>
    <recommendedName>
        <fullName evidence="4">DNA-binding protein</fullName>
    </recommendedName>
</protein>
<name>A0ABZ3HD01_9BACT</name>
<accession>A0ABZ3HD01</accession>
<dbReference type="Proteomes" id="UP001447842">
    <property type="component" value="Chromosome"/>
</dbReference>
<evidence type="ECO:0008006" key="4">
    <source>
        <dbReference type="Google" id="ProtNLM"/>
    </source>
</evidence>
<reference evidence="2 3" key="1">
    <citation type="submission" date="2024-03" db="EMBL/GenBank/DDBJ databases">
        <title>Sulfurimonas sp. HSL3-1.</title>
        <authorList>
            <person name="Wang S."/>
        </authorList>
    </citation>
    <scope>NUCLEOTIDE SEQUENCE [LARGE SCALE GENOMIC DNA]</scope>
    <source>
        <strain evidence="2 3">HSL3-1</strain>
    </source>
</reference>
<keyword evidence="3" id="KW-1185">Reference proteome</keyword>